<dbReference type="AlphaFoldDB" id="A0AAV9EN94"/>
<organism evidence="3 4">
    <name type="scientific">Acorus calamus</name>
    <name type="common">Sweet flag</name>
    <dbReference type="NCBI Taxonomy" id="4465"/>
    <lineage>
        <taxon>Eukaryota</taxon>
        <taxon>Viridiplantae</taxon>
        <taxon>Streptophyta</taxon>
        <taxon>Embryophyta</taxon>
        <taxon>Tracheophyta</taxon>
        <taxon>Spermatophyta</taxon>
        <taxon>Magnoliopsida</taxon>
        <taxon>Liliopsida</taxon>
        <taxon>Acoraceae</taxon>
        <taxon>Acorus</taxon>
    </lineage>
</organism>
<reference evidence="3" key="2">
    <citation type="submission" date="2023-06" db="EMBL/GenBank/DDBJ databases">
        <authorList>
            <person name="Ma L."/>
            <person name="Liu K.-W."/>
            <person name="Li Z."/>
            <person name="Hsiao Y.-Y."/>
            <person name="Qi Y."/>
            <person name="Fu T."/>
            <person name="Tang G."/>
            <person name="Zhang D."/>
            <person name="Sun W.-H."/>
            <person name="Liu D.-K."/>
            <person name="Li Y."/>
            <person name="Chen G.-Z."/>
            <person name="Liu X.-D."/>
            <person name="Liao X.-Y."/>
            <person name="Jiang Y.-T."/>
            <person name="Yu X."/>
            <person name="Hao Y."/>
            <person name="Huang J."/>
            <person name="Zhao X.-W."/>
            <person name="Ke S."/>
            <person name="Chen Y.-Y."/>
            <person name="Wu W.-L."/>
            <person name="Hsu J.-L."/>
            <person name="Lin Y.-F."/>
            <person name="Huang M.-D."/>
            <person name="Li C.-Y."/>
            <person name="Huang L."/>
            <person name="Wang Z.-W."/>
            <person name="Zhao X."/>
            <person name="Zhong W.-Y."/>
            <person name="Peng D.-H."/>
            <person name="Ahmad S."/>
            <person name="Lan S."/>
            <person name="Zhang J.-S."/>
            <person name="Tsai W.-C."/>
            <person name="Van De Peer Y."/>
            <person name="Liu Z.-J."/>
        </authorList>
    </citation>
    <scope>NUCLEOTIDE SEQUENCE</scope>
    <source>
        <strain evidence="3">CP</strain>
        <tissue evidence="3">Leaves</tissue>
    </source>
</reference>
<dbReference type="Proteomes" id="UP001180020">
    <property type="component" value="Unassembled WGS sequence"/>
</dbReference>
<sequence length="449" mass="50275">MNGSAIAAPPSTALGPFHRRLWRCRRRTSAAPPCRDVSPRTILSSLSISSSLFGRRARRRKPPPPPPPPDRSLELSIDLGEISSRASDAVDDFLRSSGERFDRFVSSSAEAYRDLRSSVKVDRGNRIVFSCRRSSLDFVGGIVFWGFVAALAAWVVGRLGLGFRSVWITRRDRSLGGREVIVGRRYKGGYRVPASPLSLPREMEGKVLVVPSPRRRESTKEALPKWWPVSLPPSVAVVGKEELQRETDRLVRAIMDKRMSGMDFQEDDIIQLHQICRNSGAKVSFETNNARDSFYRASIHFVLNTCTRFATQPTGQIDGEDAREFIAGLADNIRLEDTRAARLVRAAVAARTRSVFLQSWALEVQGKRSEAVEELSKLCRMHQIFPLEETSPEMDMLASGLANNLRLEQRKHLFGLLGDVCDSQTKRIIAAALDLVFESTSPEDNWNKP</sequence>
<gene>
    <name evidence="3" type="ORF">QJS10_CPA06g01407</name>
</gene>
<reference evidence="3" key="1">
    <citation type="journal article" date="2023" name="Nat. Commun.">
        <title>Diploid and tetraploid genomes of Acorus and the evolution of monocots.</title>
        <authorList>
            <person name="Ma L."/>
            <person name="Liu K.W."/>
            <person name="Li Z."/>
            <person name="Hsiao Y.Y."/>
            <person name="Qi Y."/>
            <person name="Fu T."/>
            <person name="Tang G.D."/>
            <person name="Zhang D."/>
            <person name="Sun W.H."/>
            <person name="Liu D.K."/>
            <person name="Li Y."/>
            <person name="Chen G.Z."/>
            <person name="Liu X.D."/>
            <person name="Liao X.Y."/>
            <person name="Jiang Y.T."/>
            <person name="Yu X."/>
            <person name="Hao Y."/>
            <person name="Huang J."/>
            <person name="Zhao X.W."/>
            <person name="Ke S."/>
            <person name="Chen Y.Y."/>
            <person name="Wu W.L."/>
            <person name="Hsu J.L."/>
            <person name="Lin Y.F."/>
            <person name="Huang M.D."/>
            <person name="Li C.Y."/>
            <person name="Huang L."/>
            <person name="Wang Z.W."/>
            <person name="Zhao X."/>
            <person name="Zhong W.Y."/>
            <person name="Peng D.H."/>
            <person name="Ahmad S."/>
            <person name="Lan S."/>
            <person name="Zhang J.S."/>
            <person name="Tsai W.C."/>
            <person name="Van de Peer Y."/>
            <person name="Liu Z.J."/>
        </authorList>
    </citation>
    <scope>NUCLEOTIDE SEQUENCE</scope>
    <source>
        <strain evidence="3">CP</strain>
    </source>
</reference>
<keyword evidence="2" id="KW-0472">Membrane</keyword>
<evidence type="ECO:0000313" key="3">
    <source>
        <dbReference type="EMBL" id="KAK1313673.1"/>
    </source>
</evidence>
<name>A0AAV9EN94_ACOCL</name>
<keyword evidence="2" id="KW-0812">Transmembrane</keyword>
<dbReference type="EMBL" id="JAUJYO010000006">
    <property type="protein sequence ID" value="KAK1313673.1"/>
    <property type="molecule type" value="Genomic_DNA"/>
</dbReference>
<keyword evidence="2" id="KW-1133">Transmembrane helix</keyword>
<evidence type="ECO:0000313" key="4">
    <source>
        <dbReference type="Proteomes" id="UP001180020"/>
    </source>
</evidence>
<evidence type="ECO:0000256" key="1">
    <source>
        <dbReference type="SAM" id="MobiDB-lite"/>
    </source>
</evidence>
<feature type="region of interest" description="Disordered" evidence="1">
    <location>
        <begin position="53"/>
        <end position="72"/>
    </location>
</feature>
<evidence type="ECO:0000256" key="2">
    <source>
        <dbReference type="SAM" id="Phobius"/>
    </source>
</evidence>
<keyword evidence="4" id="KW-1185">Reference proteome</keyword>
<dbReference type="PANTHER" id="PTHR35830">
    <property type="entry name" value="OS05G0299200 PROTEIN"/>
    <property type="match status" value="1"/>
</dbReference>
<feature type="transmembrane region" description="Helical" evidence="2">
    <location>
        <begin position="138"/>
        <end position="161"/>
    </location>
</feature>
<proteinExistence type="predicted"/>
<comment type="caution">
    <text evidence="3">The sequence shown here is derived from an EMBL/GenBank/DDBJ whole genome shotgun (WGS) entry which is preliminary data.</text>
</comment>
<dbReference type="PANTHER" id="PTHR35830:SF1">
    <property type="entry name" value="OS05G0299200 PROTEIN"/>
    <property type="match status" value="1"/>
</dbReference>
<accession>A0AAV9EN94</accession>
<protein>
    <submittedName>
        <fullName evidence="3">Uncharacterized protein</fullName>
    </submittedName>
</protein>